<evidence type="ECO:0000313" key="1">
    <source>
        <dbReference type="EMBL" id="KZM20196.1"/>
    </source>
</evidence>
<keyword evidence="2" id="KW-1185">Reference proteome</keyword>
<dbReference type="Proteomes" id="UP000076837">
    <property type="component" value="Unassembled WGS sequence"/>
</dbReference>
<organism evidence="1 2">
    <name type="scientific">Didymella rabiei</name>
    <name type="common">Chickpea ascochyta blight fungus</name>
    <name type="synonym">Mycosphaerella rabiei</name>
    <dbReference type="NCBI Taxonomy" id="5454"/>
    <lineage>
        <taxon>Eukaryota</taxon>
        <taxon>Fungi</taxon>
        <taxon>Dikarya</taxon>
        <taxon>Ascomycota</taxon>
        <taxon>Pezizomycotina</taxon>
        <taxon>Dothideomycetes</taxon>
        <taxon>Pleosporomycetidae</taxon>
        <taxon>Pleosporales</taxon>
        <taxon>Pleosporineae</taxon>
        <taxon>Didymellaceae</taxon>
        <taxon>Ascochyta</taxon>
    </lineage>
</organism>
<protein>
    <submittedName>
        <fullName evidence="1">Calcium ion binding</fullName>
    </submittedName>
</protein>
<dbReference type="Gene3D" id="6.10.140.2220">
    <property type="match status" value="1"/>
</dbReference>
<dbReference type="STRING" id="5454.A0A162YS51"/>
<reference evidence="1 2" key="1">
    <citation type="journal article" date="2016" name="Sci. Rep.">
        <title>Draft genome sequencing and secretome analysis of fungal phytopathogen Ascochyta rabiei provides insight into the necrotrophic effector repertoire.</title>
        <authorList>
            <person name="Verma S."/>
            <person name="Gazara R.K."/>
            <person name="Nizam S."/>
            <person name="Parween S."/>
            <person name="Chattopadhyay D."/>
            <person name="Verma P.K."/>
        </authorList>
    </citation>
    <scope>NUCLEOTIDE SEQUENCE [LARGE SCALE GENOMIC DNA]</scope>
    <source>
        <strain evidence="1 2">ArDII</strain>
    </source>
</reference>
<gene>
    <name evidence="1" type="ORF">ST47_g8681</name>
</gene>
<proteinExistence type="predicted"/>
<comment type="caution">
    <text evidence="1">The sequence shown here is derived from an EMBL/GenBank/DDBJ whole genome shotgun (WGS) entry which is preliminary data.</text>
</comment>
<dbReference type="AlphaFoldDB" id="A0A162YS51"/>
<accession>A0A162YS51</accession>
<dbReference type="SUPFAM" id="SSF144232">
    <property type="entry name" value="HIT/MYND zinc finger-like"/>
    <property type="match status" value="1"/>
</dbReference>
<dbReference type="Pfam" id="PF01753">
    <property type="entry name" value="zf-MYND"/>
    <property type="match status" value="1"/>
</dbReference>
<sequence length="361" mass="41065">MCDHEGTRCKGCLEARYCSQDCQRTDWPVHKPVCEAYAEFSDVRRLSEYHKRALSFAEVDNLPRFVWLEVQPRADDDKANGETGEATLEDRVLVPQLKLYLGTLNGFLSQGGIEKDEMSNTVLHRKIGRGITVAGRLTNNTDSLPGNHQVNKSPLAIEKEPLEIWFGDVVACGFTEDTKRIQDLNLMDFRHLVDIIGYIYDHTRRECNEKFNSHRRIHPCAAEEKLGCRFLGILPTSAAQFDAKSEVATPIMTRIGIPLVFRRLPPETRGRDRKLGLPRKLIGWNPTLRPFDPTIPLCDWRHGVGKALVVRKDGKPLCQTYVAAFVDYVHKTVSYCHDNRETARGVLDSYTKGDFMGWYDG</sequence>
<dbReference type="EMBL" id="JYNV01000284">
    <property type="protein sequence ID" value="KZM20196.1"/>
    <property type="molecule type" value="Genomic_DNA"/>
</dbReference>
<dbReference type="PROSITE" id="PS50865">
    <property type="entry name" value="ZF_MYND_2"/>
    <property type="match status" value="1"/>
</dbReference>
<name>A0A162YS51_DIDRA</name>
<dbReference type="InterPro" id="IPR002893">
    <property type="entry name" value="Znf_MYND"/>
</dbReference>
<evidence type="ECO:0000313" key="2">
    <source>
        <dbReference type="Proteomes" id="UP000076837"/>
    </source>
</evidence>